<evidence type="ECO:0000256" key="5">
    <source>
        <dbReference type="ARBA" id="ARBA00023239"/>
    </source>
</evidence>
<comment type="catalytic activity">
    <reaction evidence="1">
        <text>D-ribulose 5-phosphate + formaldehyde = D-arabino-hex-3-ulose 6-phosphate</text>
        <dbReference type="Rhea" id="RHEA:25201"/>
        <dbReference type="ChEBI" id="CHEBI:16842"/>
        <dbReference type="ChEBI" id="CHEBI:58121"/>
        <dbReference type="ChEBI" id="CHEBI:58542"/>
        <dbReference type="EC" id="4.1.2.43"/>
    </reaction>
</comment>
<keyword evidence="6" id="KW-0119">Carbohydrate metabolism</keyword>
<dbReference type="Gene3D" id="3.20.20.70">
    <property type="entry name" value="Aldolase class I"/>
    <property type="match status" value="1"/>
</dbReference>
<accession>A0A081C300</accession>
<evidence type="ECO:0000256" key="6">
    <source>
        <dbReference type="ARBA" id="ARBA00023277"/>
    </source>
</evidence>
<dbReference type="CDD" id="cd04726">
    <property type="entry name" value="KGPDC_HPS"/>
    <property type="match status" value="1"/>
</dbReference>
<reference evidence="8" key="1">
    <citation type="journal article" date="2015" name="PeerJ">
        <title>First genomic representation of candidate bacterial phylum KSB3 points to enhanced environmental sensing as a trigger of wastewater bulking.</title>
        <authorList>
            <person name="Sekiguchi Y."/>
            <person name="Ohashi A."/>
            <person name="Parks D.H."/>
            <person name="Yamauchi T."/>
            <person name="Tyson G.W."/>
            <person name="Hugenholtz P."/>
        </authorList>
    </citation>
    <scope>NUCLEOTIDE SEQUENCE [LARGE SCALE GENOMIC DNA]</scope>
</reference>
<dbReference type="STRING" id="1499967.U27_05930"/>
<dbReference type="NCBIfam" id="TIGR03128">
    <property type="entry name" value="RuMP_HxlA"/>
    <property type="match status" value="1"/>
</dbReference>
<dbReference type="EC" id="4.1.2.43" evidence="4"/>
<evidence type="ECO:0000313" key="9">
    <source>
        <dbReference type="Proteomes" id="UP000030661"/>
    </source>
</evidence>
<dbReference type="InterPro" id="IPR001754">
    <property type="entry name" value="OMPdeCOase_dom"/>
</dbReference>
<evidence type="ECO:0000313" key="8">
    <source>
        <dbReference type="EMBL" id="GAK58955.1"/>
    </source>
</evidence>
<protein>
    <recommendedName>
        <fullName evidence="4">3-hexulose-6-phosphate synthase</fullName>
        <ecNumber evidence="4">4.1.2.43</ecNumber>
    </recommendedName>
</protein>
<keyword evidence="5" id="KW-0456">Lyase</keyword>
<evidence type="ECO:0000256" key="4">
    <source>
        <dbReference type="ARBA" id="ARBA00012890"/>
    </source>
</evidence>
<name>A0A081C300_VECG1</name>
<dbReference type="InterPro" id="IPR011060">
    <property type="entry name" value="RibuloseP-bd_barrel"/>
</dbReference>
<dbReference type="GO" id="GO:0004590">
    <property type="term" value="F:orotidine-5'-phosphate decarboxylase activity"/>
    <property type="evidence" value="ECO:0007669"/>
    <property type="project" value="InterPro"/>
</dbReference>
<dbReference type="SMART" id="SM00934">
    <property type="entry name" value="OMPdecase"/>
    <property type="match status" value="1"/>
</dbReference>
<dbReference type="AlphaFoldDB" id="A0A081C300"/>
<dbReference type="GO" id="GO:0043801">
    <property type="term" value="F:hexulose-6-phosphate synthase activity"/>
    <property type="evidence" value="ECO:0007669"/>
    <property type="project" value="UniProtKB-EC"/>
</dbReference>
<dbReference type="Pfam" id="PF00215">
    <property type="entry name" value="OMPdecase"/>
    <property type="match status" value="1"/>
</dbReference>
<evidence type="ECO:0000259" key="7">
    <source>
        <dbReference type="SMART" id="SM00934"/>
    </source>
</evidence>
<gene>
    <name evidence="8" type="ORF">U27_05930</name>
</gene>
<keyword evidence="9" id="KW-1185">Reference proteome</keyword>
<evidence type="ECO:0000256" key="2">
    <source>
        <dbReference type="ARBA" id="ARBA00005014"/>
    </source>
</evidence>
<dbReference type="HOGENOM" id="CLU_081825_1_0_0"/>
<evidence type="ECO:0000256" key="3">
    <source>
        <dbReference type="ARBA" id="ARBA00006350"/>
    </source>
</evidence>
<feature type="domain" description="Orotidine 5'-phosphate decarboxylase" evidence="7">
    <location>
        <begin position="2"/>
        <end position="203"/>
    </location>
</feature>
<dbReference type="PANTHER" id="PTHR35039:SF3">
    <property type="entry name" value="3-KETO-L-GULONATE-6-PHOSPHATE DECARBOXYLASE SGBH-RELATED"/>
    <property type="match status" value="1"/>
</dbReference>
<dbReference type="eggNOG" id="COG0269">
    <property type="taxonomic scope" value="Bacteria"/>
</dbReference>
<dbReference type="InterPro" id="IPR041710">
    <property type="entry name" value="HPS/KGPDC"/>
</dbReference>
<sequence length="208" mass="22276">MKLQLALDLVDCQGAKAILSEVHDLIDIVEIGTPFLLKEGVRAITEIKSAYPSLEVLADVKIMDGGDYEARLVYNAGADIVTVLGAAASVTIQNVVKAARACRKQVLVDMIAVEPIEQRVMQIDQFDVDYICVHTGTDVQAQGKGPLDELQCVSAIVRNARIAVAGGINQETLPPILSYRPEIVIVGGAITAKADKRQAVLAIKEVMA</sequence>
<dbReference type="EMBL" id="DF820469">
    <property type="protein sequence ID" value="GAK58955.1"/>
    <property type="molecule type" value="Genomic_DNA"/>
</dbReference>
<dbReference type="GO" id="GO:0006207">
    <property type="term" value="P:'de novo' pyrimidine nucleobase biosynthetic process"/>
    <property type="evidence" value="ECO:0007669"/>
    <property type="project" value="InterPro"/>
</dbReference>
<dbReference type="PANTHER" id="PTHR35039">
    <property type="entry name" value="3-KETO-L-GULONATE-6-PHOSPHATE DECARBOXYLASE SGBH-RELATED"/>
    <property type="match status" value="1"/>
</dbReference>
<dbReference type="GO" id="GO:0033982">
    <property type="term" value="F:3-dehydro-L-gulonate-6-phosphate decarboxylase activity"/>
    <property type="evidence" value="ECO:0007669"/>
    <property type="project" value="TreeGrafter"/>
</dbReference>
<dbReference type="FunFam" id="3.20.20.70:FF:000022">
    <property type="entry name" value="3-keto-L-gulonate-6-phosphate decarboxylase UlaD"/>
    <property type="match status" value="1"/>
</dbReference>
<proteinExistence type="inferred from homology"/>
<organism evidence="8">
    <name type="scientific">Vecturithrix granuli</name>
    <dbReference type="NCBI Taxonomy" id="1499967"/>
    <lineage>
        <taxon>Bacteria</taxon>
        <taxon>Candidatus Moduliflexota</taxon>
        <taxon>Candidatus Vecturitrichia</taxon>
        <taxon>Candidatus Vecturitrichales</taxon>
        <taxon>Candidatus Vecturitrichaceae</taxon>
        <taxon>Candidatus Vecturithrix</taxon>
    </lineage>
</organism>
<dbReference type="GO" id="GO:0019854">
    <property type="term" value="P:L-ascorbic acid catabolic process"/>
    <property type="evidence" value="ECO:0007669"/>
    <property type="project" value="TreeGrafter"/>
</dbReference>
<dbReference type="Proteomes" id="UP000030661">
    <property type="component" value="Unassembled WGS sequence"/>
</dbReference>
<evidence type="ECO:0000256" key="1">
    <source>
        <dbReference type="ARBA" id="ARBA00000718"/>
    </source>
</evidence>
<dbReference type="SUPFAM" id="SSF51366">
    <property type="entry name" value="Ribulose-phoshate binding barrel"/>
    <property type="match status" value="1"/>
</dbReference>
<comment type="pathway">
    <text evidence="2">One-carbon metabolism; formaldehyde assimilation via RuMP pathway; D-fructose 6-phosphate from D-ribulose 5-phosphate and formaldehyde: step 1/2.</text>
</comment>
<dbReference type="InterPro" id="IPR013785">
    <property type="entry name" value="Aldolase_TIM"/>
</dbReference>
<dbReference type="InterPro" id="IPR017553">
    <property type="entry name" value="3-hexulose-6-phosphate_synth"/>
</dbReference>
<comment type="similarity">
    <text evidence="3">Belongs to the HPS/KGPDC family. HPS subfamily.</text>
</comment>